<dbReference type="SUPFAM" id="SSF54593">
    <property type="entry name" value="Glyoxalase/Bleomycin resistance protein/Dihydroxybiphenyl dioxygenase"/>
    <property type="match status" value="1"/>
</dbReference>
<dbReference type="EMBL" id="JAKUDL010000003">
    <property type="protein sequence ID" value="MCH4294825.1"/>
    <property type="molecule type" value="Genomic_DNA"/>
</dbReference>
<dbReference type="Proteomes" id="UP001297581">
    <property type="component" value="Unassembled WGS sequence"/>
</dbReference>
<organism evidence="2 3">
    <name type="scientific">Shewanella zhuhaiensis</name>
    <dbReference type="NCBI Taxonomy" id="2919576"/>
    <lineage>
        <taxon>Bacteria</taxon>
        <taxon>Pseudomonadati</taxon>
        <taxon>Pseudomonadota</taxon>
        <taxon>Gammaproteobacteria</taxon>
        <taxon>Alteromonadales</taxon>
        <taxon>Shewanellaceae</taxon>
        <taxon>Shewanella</taxon>
    </lineage>
</organism>
<reference evidence="2 3" key="1">
    <citation type="submission" date="2022-02" db="EMBL/GenBank/DDBJ databases">
        <title>The genome sequence of Shewanella sp. 3B26.</title>
        <authorList>
            <person name="Du J."/>
        </authorList>
    </citation>
    <scope>NUCLEOTIDE SEQUENCE [LARGE SCALE GENOMIC DNA]</scope>
    <source>
        <strain evidence="2 3">3B26</strain>
    </source>
</reference>
<feature type="domain" description="VOC" evidence="1">
    <location>
        <begin position="2"/>
        <end position="111"/>
    </location>
</feature>
<dbReference type="PROSITE" id="PS51819">
    <property type="entry name" value="VOC"/>
    <property type="match status" value="1"/>
</dbReference>
<dbReference type="RefSeq" id="WP_240591116.1">
    <property type="nucleotide sequence ID" value="NZ_JAKUDL010000003.1"/>
</dbReference>
<evidence type="ECO:0000313" key="3">
    <source>
        <dbReference type="Proteomes" id="UP001297581"/>
    </source>
</evidence>
<evidence type="ECO:0000313" key="2">
    <source>
        <dbReference type="EMBL" id="MCH4294825.1"/>
    </source>
</evidence>
<dbReference type="InterPro" id="IPR004360">
    <property type="entry name" value="Glyas_Fos-R_dOase_dom"/>
</dbReference>
<accession>A0AAJ1BHI6</accession>
<dbReference type="Gene3D" id="3.10.180.10">
    <property type="entry name" value="2,3-Dihydroxybiphenyl 1,2-Dioxygenase, domain 1"/>
    <property type="match status" value="1"/>
</dbReference>
<comment type="caution">
    <text evidence="2">The sequence shown here is derived from an EMBL/GenBank/DDBJ whole genome shotgun (WGS) entry which is preliminary data.</text>
</comment>
<proteinExistence type="predicted"/>
<gene>
    <name evidence="2" type="ORF">MJ923_10975</name>
</gene>
<name>A0AAJ1BHI6_9GAMM</name>
<keyword evidence="3" id="KW-1185">Reference proteome</keyword>
<dbReference type="InterPro" id="IPR029068">
    <property type="entry name" value="Glyas_Bleomycin-R_OHBP_Dase"/>
</dbReference>
<protein>
    <submittedName>
        <fullName evidence="2">VOC family protein</fullName>
    </submittedName>
</protein>
<evidence type="ECO:0000259" key="1">
    <source>
        <dbReference type="PROSITE" id="PS51819"/>
    </source>
</evidence>
<dbReference type="Pfam" id="PF00903">
    <property type="entry name" value="Glyoxalase"/>
    <property type="match status" value="1"/>
</dbReference>
<dbReference type="InterPro" id="IPR037523">
    <property type="entry name" value="VOC_core"/>
</dbReference>
<dbReference type="AlphaFoldDB" id="A0AAJ1BHI6"/>
<sequence length="127" mass="14701">MRLNQITLSVTDMAAAVDFYLELGAIQIVDTPHYARFTLPEGDSSFSLHLCTEKPGSGHSLYFESDRLDDWVAELKTRGITFDSEPEDQRWLWREANLKDPSGNHIKLYHAGDMRLDPPWRVTRRKH</sequence>